<dbReference type="AlphaFoldDB" id="A0A1H7TQA6"/>
<name>A0A1H7TQA6_STIAU</name>
<feature type="signal peptide" evidence="1">
    <location>
        <begin position="1"/>
        <end position="21"/>
    </location>
</feature>
<dbReference type="Pfam" id="PF17963">
    <property type="entry name" value="Big_9"/>
    <property type="match status" value="1"/>
</dbReference>
<organism evidence="2 3">
    <name type="scientific">Stigmatella aurantiaca</name>
    <dbReference type="NCBI Taxonomy" id="41"/>
    <lineage>
        <taxon>Bacteria</taxon>
        <taxon>Pseudomonadati</taxon>
        <taxon>Myxococcota</taxon>
        <taxon>Myxococcia</taxon>
        <taxon>Myxococcales</taxon>
        <taxon>Cystobacterineae</taxon>
        <taxon>Archangiaceae</taxon>
        <taxon>Stigmatella</taxon>
    </lineage>
</organism>
<dbReference type="InterPro" id="IPR013783">
    <property type="entry name" value="Ig-like_fold"/>
</dbReference>
<evidence type="ECO:0000313" key="3">
    <source>
        <dbReference type="Proteomes" id="UP000182719"/>
    </source>
</evidence>
<keyword evidence="1" id="KW-0732">Signal</keyword>
<evidence type="ECO:0008006" key="4">
    <source>
        <dbReference type="Google" id="ProtNLM"/>
    </source>
</evidence>
<dbReference type="OrthoDB" id="5524160at2"/>
<sequence length="238" mass="25986">MRPYPLSSLVPLAFMGLLGTAAETPGLANRPPVFTAVPTASATDLDEQTSIRLSVEASDPDNDRLTYTWEWKDLTDRGQAMPGTFSDTGVPNPTWTAPDIHRWDREYMLSVTVSDGRGGIAKGAIYVIVFWRDGAPVVGELTGPTTLESGQQGLYTVEAEDPEEDVLWFTWGQLLPAAPLGHFAPLGGPEEEEHATMSWTAPTVSEETLFLLHVWVTDDSSPPEERTLTVRVTPPPQP</sequence>
<dbReference type="Gene3D" id="2.60.40.10">
    <property type="entry name" value="Immunoglobulins"/>
    <property type="match status" value="1"/>
</dbReference>
<evidence type="ECO:0000256" key="1">
    <source>
        <dbReference type="SAM" id="SignalP"/>
    </source>
</evidence>
<proteinExistence type="predicted"/>
<feature type="chain" id="PRO_5010183808" description="PKD domain-containing protein" evidence="1">
    <location>
        <begin position="22"/>
        <end position="238"/>
    </location>
</feature>
<protein>
    <recommendedName>
        <fullName evidence="4">PKD domain-containing protein</fullName>
    </recommendedName>
</protein>
<accession>A0A1H7TQA6</accession>
<dbReference type="EMBL" id="FOAP01000009">
    <property type="protein sequence ID" value="SEL87052.1"/>
    <property type="molecule type" value="Genomic_DNA"/>
</dbReference>
<gene>
    <name evidence="2" type="ORF">SAMN05444354_109126</name>
</gene>
<evidence type="ECO:0000313" key="2">
    <source>
        <dbReference type="EMBL" id="SEL87052.1"/>
    </source>
</evidence>
<dbReference type="Proteomes" id="UP000182719">
    <property type="component" value="Unassembled WGS sequence"/>
</dbReference>
<reference evidence="3" key="1">
    <citation type="submission" date="2016-10" db="EMBL/GenBank/DDBJ databases">
        <authorList>
            <person name="Varghese N."/>
            <person name="Submissions S."/>
        </authorList>
    </citation>
    <scope>NUCLEOTIDE SEQUENCE [LARGE SCALE GENOMIC DNA]</scope>
    <source>
        <strain evidence="3">DSM 17044</strain>
    </source>
</reference>
<keyword evidence="3" id="KW-1185">Reference proteome</keyword>